<accession>A0A1M7Z2D2</accession>
<evidence type="ECO:0000313" key="3">
    <source>
        <dbReference type="Proteomes" id="UP000184600"/>
    </source>
</evidence>
<protein>
    <recommendedName>
        <fullName evidence="1">Phospholipase C/D domain-containing protein</fullName>
    </recommendedName>
</protein>
<organism evidence="2 3">
    <name type="scientific">Vibrio quintilis</name>
    <dbReference type="NCBI Taxonomy" id="1117707"/>
    <lineage>
        <taxon>Bacteria</taxon>
        <taxon>Pseudomonadati</taxon>
        <taxon>Pseudomonadota</taxon>
        <taxon>Gammaproteobacteria</taxon>
        <taxon>Vibrionales</taxon>
        <taxon>Vibrionaceae</taxon>
        <taxon>Vibrio</taxon>
    </lineage>
</organism>
<sequence>MPGAFAHIVAVNQAFCDQNLKTTFPSRIRRILTVYQRYTELGAVSPDFPYLKITDSHQAEWANRMHYQQVGVLLLRMIERVRQMSGEPQDRAFAWLSGFLAHVITDITIHPVIELKVGHYAQNKIQHRQCEMHQDAFIWQRMGMGHIGSIERMSRHLLHCADVSSPQQLDQSIQHLWYASLLDVFGESEAAPDINGWFRGFVRVIGLVEDQYRLFPFSRHVAAFLGLVYPETDKIESDYIDRLPTPFGYQHYDQVFDFAVSHILEYQALLSEAVFHDGRVNWLKNWNLDTGYSEEGELTVWQKQSENVA</sequence>
<proteinExistence type="predicted"/>
<gene>
    <name evidence="2" type="ORF">VQ7734_04730</name>
</gene>
<reference evidence="3" key="1">
    <citation type="submission" date="2016-12" db="EMBL/GenBank/DDBJ databases">
        <authorList>
            <person name="Rodrigo-Torres L."/>
            <person name="Arahal R.D."/>
            <person name="Lucena T."/>
        </authorList>
    </citation>
    <scope>NUCLEOTIDE SEQUENCE [LARGE SCALE GENOMIC DNA]</scope>
</reference>
<dbReference type="AlphaFoldDB" id="A0A1M7Z2D2"/>
<evidence type="ECO:0000259" key="1">
    <source>
        <dbReference type="Pfam" id="PF00882"/>
    </source>
</evidence>
<dbReference type="RefSeq" id="WP_073586390.1">
    <property type="nucleotide sequence ID" value="NZ_AP024897.1"/>
</dbReference>
<dbReference type="EMBL" id="FRFG01000086">
    <property type="protein sequence ID" value="SHO58955.1"/>
    <property type="molecule type" value="Genomic_DNA"/>
</dbReference>
<keyword evidence="3" id="KW-1185">Reference proteome</keyword>
<dbReference type="Pfam" id="PF00882">
    <property type="entry name" value="Zn_dep_PLPC"/>
    <property type="match status" value="1"/>
</dbReference>
<dbReference type="Proteomes" id="UP000184600">
    <property type="component" value="Unassembled WGS sequence"/>
</dbReference>
<feature type="domain" description="Phospholipase C/D" evidence="1">
    <location>
        <begin position="7"/>
        <end position="178"/>
    </location>
</feature>
<name>A0A1M7Z2D2_9VIBR</name>
<dbReference type="OrthoDB" id="8451635at2"/>
<dbReference type="InterPro" id="IPR029002">
    <property type="entry name" value="PLPC/GPLD1"/>
</dbReference>
<evidence type="ECO:0000313" key="2">
    <source>
        <dbReference type="EMBL" id="SHO58955.1"/>
    </source>
</evidence>